<organism evidence="2 3">
    <name type="scientific">Paratrimastix pyriformis</name>
    <dbReference type="NCBI Taxonomy" id="342808"/>
    <lineage>
        <taxon>Eukaryota</taxon>
        <taxon>Metamonada</taxon>
        <taxon>Preaxostyla</taxon>
        <taxon>Paratrimastigidae</taxon>
        <taxon>Paratrimastix</taxon>
    </lineage>
</organism>
<proteinExistence type="predicted"/>
<dbReference type="EMBL" id="JAPMOS010000020">
    <property type="protein sequence ID" value="KAJ4459396.1"/>
    <property type="molecule type" value="Genomic_DNA"/>
</dbReference>
<evidence type="ECO:0000313" key="3">
    <source>
        <dbReference type="Proteomes" id="UP001141327"/>
    </source>
</evidence>
<dbReference type="Proteomes" id="UP001141327">
    <property type="component" value="Unassembled WGS sequence"/>
</dbReference>
<protein>
    <submittedName>
        <fullName evidence="2">Uncharacterized protein</fullName>
    </submittedName>
</protein>
<name>A0ABQ8ULQ7_9EUKA</name>
<feature type="region of interest" description="Disordered" evidence="1">
    <location>
        <begin position="1"/>
        <end position="166"/>
    </location>
</feature>
<evidence type="ECO:0000256" key="1">
    <source>
        <dbReference type="SAM" id="MobiDB-lite"/>
    </source>
</evidence>
<accession>A0ABQ8ULQ7</accession>
<feature type="compositionally biased region" description="Polar residues" evidence="1">
    <location>
        <begin position="85"/>
        <end position="102"/>
    </location>
</feature>
<gene>
    <name evidence="2" type="ORF">PAPYR_4702</name>
</gene>
<evidence type="ECO:0000313" key="2">
    <source>
        <dbReference type="EMBL" id="KAJ4459396.1"/>
    </source>
</evidence>
<keyword evidence="3" id="KW-1185">Reference proteome</keyword>
<reference evidence="2" key="1">
    <citation type="journal article" date="2022" name="bioRxiv">
        <title>Genomics of Preaxostyla Flagellates Illuminates Evolutionary Transitions and the Path Towards Mitochondrial Loss.</title>
        <authorList>
            <person name="Novak L.V.F."/>
            <person name="Treitli S.C."/>
            <person name="Pyrih J."/>
            <person name="Halakuc P."/>
            <person name="Pipaliya S.V."/>
            <person name="Vacek V."/>
            <person name="Brzon O."/>
            <person name="Soukal P."/>
            <person name="Eme L."/>
            <person name="Dacks J.B."/>
            <person name="Karnkowska A."/>
            <person name="Elias M."/>
            <person name="Hampl V."/>
        </authorList>
    </citation>
    <scope>NUCLEOTIDE SEQUENCE</scope>
    <source>
        <strain evidence="2">RCP-MX</strain>
    </source>
</reference>
<sequence>MAASPPSGISPPRPTAVSCGGAPSVHQGPFSPKTRPHVNPPPPPPPPPSALAVHSLACTTPTMAPISLTPPSADIQLPPLEDPWTPSSADEATPGGTATTPHNTKRARRESAEGRRHHLPPQDGTATTTPAVQTPPPPHHQHRRRRHAAATAQHRKRRTVTASATT</sequence>
<feature type="compositionally biased region" description="Basic residues" evidence="1">
    <location>
        <begin position="139"/>
        <end position="159"/>
    </location>
</feature>
<feature type="compositionally biased region" description="Pro residues" evidence="1">
    <location>
        <begin position="38"/>
        <end position="49"/>
    </location>
</feature>
<comment type="caution">
    <text evidence="2">The sequence shown here is derived from an EMBL/GenBank/DDBJ whole genome shotgun (WGS) entry which is preliminary data.</text>
</comment>